<organism evidence="2">
    <name type="scientific">mine drainage metagenome</name>
    <dbReference type="NCBI Taxonomy" id="410659"/>
    <lineage>
        <taxon>unclassified sequences</taxon>
        <taxon>metagenomes</taxon>
        <taxon>ecological metagenomes</taxon>
    </lineage>
</organism>
<evidence type="ECO:0000313" key="2">
    <source>
        <dbReference type="EMBL" id="OIQ67442.1"/>
    </source>
</evidence>
<proteinExistence type="predicted"/>
<reference evidence="2" key="1">
    <citation type="submission" date="2016-10" db="EMBL/GenBank/DDBJ databases">
        <title>Sequence of Gallionella enrichment culture.</title>
        <authorList>
            <person name="Poehlein A."/>
            <person name="Muehling M."/>
            <person name="Daniel R."/>
        </authorList>
    </citation>
    <scope>NUCLEOTIDE SEQUENCE</scope>
</reference>
<sequence>MHEPAPFALPKEPRLPRYQWGQRVQALADLCNDGSYPDAAQDELLVPRGGVGEVVRIGHHTETDIPVYLVDFGARVLGCLEDEIAPAHAAAETAEQT</sequence>
<evidence type="ECO:0000256" key="1">
    <source>
        <dbReference type="ARBA" id="ARBA00023231"/>
    </source>
</evidence>
<dbReference type="EMBL" id="MLJW01005922">
    <property type="protein sequence ID" value="OIQ67442.1"/>
    <property type="molecule type" value="Genomic_DNA"/>
</dbReference>
<name>A0A1J5P8A5_9ZZZZ</name>
<dbReference type="GO" id="GO:0009399">
    <property type="term" value="P:nitrogen fixation"/>
    <property type="evidence" value="ECO:0007669"/>
    <property type="project" value="InterPro"/>
</dbReference>
<dbReference type="AlphaFoldDB" id="A0A1J5P8A5"/>
<accession>A0A1J5P8A5</accession>
<keyword evidence="1" id="KW-0535">Nitrogen fixation</keyword>
<gene>
    <name evidence="2" type="ORF">GALL_509790</name>
</gene>
<dbReference type="Pfam" id="PF04319">
    <property type="entry name" value="NifZ"/>
    <property type="match status" value="1"/>
</dbReference>
<protein>
    <submittedName>
        <fullName evidence="2">NifZ domain protein</fullName>
    </submittedName>
</protein>
<dbReference type="InterPro" id="IPR007415">
    <property type="entry name" value="Nitrogenase_MoFe_mat_NifZ"/>
</dbReference>
<comment type="caution">
    <text evidence="2">The sequence shown here is derived from an EMBL/GenBank/DDBJ whole genome shotgun (WGS) entry which is preliminary data.</text>
</comment>